<dbReference type="PANTHER" id="PTHR30146">
    <property type="entry name" value="LACI-RELATED TRANSCRIPTIONAL REPRESSOR"/>
    <property type="match status" value="1"/>
</dbReference>
<dbReference type="SUPFAM" id="SSF47413">
    <property type="entry name" value="lambda repressor-like DNA-binding domains"/>
    <property type="match status" value="1"/>
</dbReference>
<evidence type="ECO:0000313" key="6">
    <source>
        <dbReference type="Proteomes" id="UP000483018"/>
    </source>
</evidence>
<dbReference type="Pfam" id="PF00356">
    <property type="entry name" value="LacI"/>
    <property type="match status" value="1"/>
</dbReference>
<dbReference type="PROSITE" id="PS50932">
    <property type="entry name" value="HTH_LACI_2"/>
    <property type="match status" value="1"/>
</dbReference>
<keyword evidence="3" id="KW-0804">Transcription</keyword>
<keyword evidence="1" id="KW-0805">Transcription regulation</keyword>
<keyword evidence="6" id="KW-1185">Reference proteome</keyword>
<dbReference type="Proteomes" id="UP000483018">
    <property type="component" value="Unassembled WGS sequence"/>
</dbReference>
<evidence type="ECO:0000256" key="3">
    <source>
        <dbReference type="ARBA" id="ARBA00023163"/>
    </source>
</evidence>
<dbReference type="InterPro" id="IPR010982">
    <property type="entry name" value="Lambda_DNA-bd_dom_sf"/>
</dbReference>
<keyword evidence="2 5" id="KW-0238">DNA-binding</keyword>
<dbReference type="Pfam" id="PF13377">
    <property type="entry name" value="Peripla_BP_3"/>
    <property type="match status" value="1"/>
</dbReference>
<dbReference type="OrthoDB" id="9775106at2"/>
<organism evidence="5 6">
    <name type="scientific">Defluviitalea raffinosedens</name>
    <dbReference type="NCBI Taxonomy" id="1450156"/>
    <lineage>
        <taxon>Bacteria</taxon>
        <taxon>Bacillati</taxon>
        <taxon>Bacillota</taxon>
        <taxon>Clostridia</taxon>
        <taxon>Lachnospirales</taxon>
        <taxon>Defluviitaleaceae</taxon>
        <taxon>Defluviitalea</taxon>
    </lineage>
</organism>
<dbReference type="InterPro" id="IPR046335">
    <property type="entry name" value="LacI/GalR-like_sensor"/>
</dbReference>
<dbReference type="PRINTS" id="PR00036">
    <property type="entry name" value="HTHLACI"/>
</dbReference>
<dbReference type="Gene3D" id="3.40.50.2300">
    <property type="match status" value="2"/>
</dbReference>
<dbReference type="GO" id="GO:0003700">
    <property type="term" value="F:DNA-binding transcription factor activity"/>
    <property type="evidence" value="ECO:0007669"/>
    <property type="project" value="TreeGrafter"/>
</dbReference>
<sequence length="338" mass="37411">MNNYTIKDIARIAGVGVTTVSRVLNNGYGVSKETRAKVMEVIEKCNYIPNSNAKHLKQVTSQIVCIIVKGTYNPFFHDMVVELQKCVEAEGYIPLVSYIDEDENEIRCANQLIKEKKAQGIIFLGGSAVDKEEELHKLNSPCVYATSSASDCNVSGVSSVSIDDCLEARRAVTYLLDSGHKNILVVGGAIYQKDLMYNRYQGVLEAFEERGMHFDKKNMYIESKFSYAAAYESMSSFLKLNKPITAVFAMSDVMAIGIAKCVIDHGLKVPEDISIIGFDGIEQAWFYNPTITTIKQPSVEIAKKSVALLIKTIRDKAFSQHLTVSGKLLKGNSVKVMS</sequence>
<dbReference type="RefSeq" id="WP_158739976.1">
    <property type="nucleotide sequence ID" value="NZ_WSLF01000004.1"/>
</dbReference>
<proteinExistence type="predicted"/>
<protein>
    <submittedName>
        <fullName evidence="5">LacI family DNA-binding transcriptional regulator</fullName>
    </submittedName>
</protein>
<dbReference type="SUPFAM" id="SSF53822">
    <property type="entry name" value="Periplasmic binding protein-like I"/>
    <property type="match status" value="1"/>
</dbReference>
<accession>A0A7C8HFY4</accession>
<evidence type="ECO:0000313" key="5">
    <source>
        <dbReference type="EMBL" id="KAE9634889.1"/>
    </source>
</evidence>
<dbReference type="GO" id="GO:0000976">
    <property type="term" value="F:transcription cis-regulatory region binding"/>
    <property type="evidence" value="ECO:0007669"/>
    <property type="project" value="TreeGrafter"/>
</dbReference>
<evidence type="ECO:0000259" key="4">
    <source>
        <dbReference type="PROSITE" id="PS50932"/>
    </source>
</evidence>
<dbReference type="AlphaFoldDB" id="A0A7C8HFY4"/>
<dbReference type="SMART" id="SM00354">
    <property type="entry name" value="HTH_LACI"/>
    <property type="match status" value="1"/>
</dbReference>
<dbReference type="InterPro" id="IPR028082">
    <property type="entry name" value="Peripla_BP_I"/>
</dbReference>
<comment type="caution">
    <text evidence="5">The sequence shown here is derived from an EMBL/GenBank/DDBJ whole genome shotgun (WGS) entry which is preliminary data.</text>
</comment>
<gene>
    <name evidence="5" type="ORF">GND95_06140</name>
</gene>
<dbReference type="PANTHER" id="PTHR30146:SF109">
    <property type="entry name" value="HTH-TYPE TRANSCRIPTIONAL REGULATOR GALS"/>
    <property type="match status" value="1"/>
</dbReference>
<dbReference type="Gene3D" id="1.10.260.40">
    <property type="entry name" value="lambda repressor-like DNA-binding domains"/>
    <property type="match status" value="1"/>
</dbReference>
<dbReference type="InterPro" id="IPR000843">
    <property type="entry name" value="HTH_LacI"/>
</dbReference>
<reference evidence="5 6" key="1">
    <citation type="submission" date="2019-12" db="EMBL/GenBank/DDBJ databases">
        <title>Defluviitalea raffinosedens, isolated from a biogas fermenter, genome sequencing and characterization.</title>
        <authorList>
            <person name="Rettenmaier R."/>
            <person name="Schneider M."/>
            <person name="Neuhaus K."/>
            <person name="Liebl W."/>
            <person name="Zverlov V."/>
        </authorList>
    </citation>
    <scope>NUCLEOTIDE SEQUENCE [LARGE SCALE GENOMIC DNA]</scope>
    <source>
        <strain evidence="5 6">249c-K6</strain>
    </source>
</reference>
<dbReference type="PROSITE" id="PS00356">
    <property type="entry name" value="HTH_LACI_1"/>
    <property type="match status" value="1"/>
</dbReference>
<evidence type="ECO:0000256" key="2">
    <source>
        <dbReference type="ARBA" id="ARBA00023125"/>
    </source>
</evidence>
<dbReference type="CDD" id="cd01392">
    <property type="entry name" value="HTH_LacI"/>
    <property type="match status" value="1"/>
</dbReference>
<name>A0A7C8HFY4_9FIRM</name>
<dbReference type="EMBL" id="WSLF01000004">
    <property type="protein sequence ID" value="KAE9634889.1"/>
    <property type="molecule type" value="Genomic_DNA"/>
</dbReference>
<feature type="domain" description="HTH lacI-type" evidence="4">
    <location>
        <begin position="4"/>
        <end position="58"/>
    </location>
</feature>
<evidence type="ECO:0000256" key="1">
    <source>
        <dbReference type="ARBA" id="ARBA00023015"/>
    </source>
</evidence>